<dbReference type="Pfam" id="PF13558">
    <property type="entry name" value="SbcC_Walker_B"/>
    <property type="match status" value="1"/>
</dbReference>
<accession>A0ABS5PQR2</accession>
<dbReference type="Pfam" id="PF13476">
    <property type="entry name" value="AAA_23"/>
    <property type="match status" value="1"/>
</dbReference>
<comment type="caution">
    <text evidence="6">The sequence shown here is derived from an EMBL/GenBank/DDBJ whole genome shotgun (WGS) entry which is preliminary data.</text>
</comment>
<reference evidence="6 7" key="1">
    <citation type="submission" date="2021-05" db="EMBL/GenBank/DDBJ databases">
        <title>Fusibacter ferrireducens sp. nov., an anaerobic, sulfur- and Fe-reducing bacterium isolated from the mangrove sediment.</title>
        <authorList>
            <person name="Qiu D."/>
        </authorList>
    </citation>
    <scope>NUCLEOTIDE SEQUENCE [LARGE SCALE GENOMIC DNA]</scope>
    <source>
        <strain evidence="6 7">DSM 12116</strain>
    </source>
</reference>
<evidence type="ECO:0000256" key="2">
    <source>
        <dbReference type="ARBA" id="ARBA00011322"/>
    </source>
</evidence>
<proteinExistence type="inferred from homology"/>
<evidence type="ECO:0000256" key="3">
    <source>
        <dbReference type="ARBA" id="ARBA00013368"/>
    </source>
</evidence>
<keyword evidence="7" id="KW-1185">Reference proteome</keyword>
<dbReference type="RefSeq" id="WP_213237347.1">
    <property type="nucleotide sequence ID" value="NZ_JAHBCL010000021.1"/>
</dbReference>
<dbReference type="InterPro" id="IPR038729">
    <property type="entry name" value="Rad50/SbcC_AAA"/>
</dbReference>
<keyword evidence="4" id="KW-0175">Coiled coil</keyword>
<protein>
    <recommendedName>
        <fullName evidence="3">Nuclease SbcCD subunit C</fullName>
    </recommendedName>
</protein>
<feature type="coiled-coil region" evidence="4">
    <location>
        <begin position="426"/>
        <end position="453"/>
    </location>
</feature>
<evidence type="ECO:0000256" key="4">
    <source>
        <dbReference type="SAM" id="Coils"/>
    </source>
</evidence>
<comment type="subunit">
    <text evidence="2">Heterodimer of SbcC and SbcD.</text>
</comment>
<comment type="similarity">
    <text evidence="1">Belongs to the SMC family. SbcC subfamily.</text>
</comment>
<feature type="domain" description="Rad50/SbcC-type AAA" evidence="5">
    <location>
        <begin position="6"/>
        <end position="214"/>
    </location>
</feature>
<dbReference type="EMBL" id="JAHBCL010000021">
    <property type="protein sequence ID" value="MBS7527485.1"/>
    <property type="molecule type" value="Genomic_DNA"/>
</dbReference>
<dbReference type="InterPro" id="IPR027417">
    <property type="entry name" value="P-loop_NTPase"/>
</dbReference>
<name>A0ABS5PQR2_9FIRM</name>
<sequence length="1095" mass="124364">MKPITLTINAFGPYAGTEVLDFSLLANETLFLITGPTGAGKTSIFDAICFALYGETNGTDRPEKSVRCDHAEEDHTTEVTFAFELRSKRYTVWRRPKQMRPKTRGEGLTEVPSDANLTIEGVERPITGSRQVTASIEELIGLTISQFRQIMMIPQGEFRELLMAKSDDRAAILRHIFKTSLYSNMQRQVAEEKKHIAADLKVQDDALNETIDDIRTFSVDHLPSVNACNEINDDWFNLTDQSTYEEEHVATIAKLLIKANAVINEQKQASIPAYEVIIERLQNFNDNLHQYIGLMDERIRLQEADYKKRIREIERYQTQNEQISRYRQAVADLEELDAKRDLINIKRNEVINLEAIQKIIPLEAESNRRNERLTLCRTRILNEERICEMNGQKYEAARQAYEAANTPTAEAERQNLKHTIESLKNYQKILENVETLKDESAQTRQAFNELQAREKELLDNQTEIEQSIEKCQNYLLQHEGDALKALEIKQSLNEVSGQLSKIASGIEAYQNIRERHKKWLSAKDELKSQHKHCDAAEKAYHSLKMRYHLNQAAYLASTLDENAPCPVCGSTSHPKKAVLKETVEMADLESAELALTAAQTDLKQSELTLERQRVKMKNESDTLAAYLYEIDETIKCPAFDKINDFETSESLAIQQALDDRLLFHQRAYAALQTQQESIQQALREAERQKAIVKDEEAKLAEMKIALEAHELEISEKQHLLEVKSTQIETMMASIPEAYQPLKDTLKALQSKQTELDQLNDTLTFLTQEVEITRTAFNSAKENAAVAAAAIETAKIEQKEAELHFQEALTAHDISSESYQDHKAHIATLDALKASVEAYDRQRLIVENSIKDLEPLAKTRKLVDIETLEKKAESIELMYKSAQQNREKYAIVEYENEAALMKMQNILEKRSSLEAAYRYVGQLADVMNGKNRKNITFERYILSAYLRDILALANERFLAMTYGRYTLQIAEEVADRRQGSGLDLEVMDRHTGLPRSVKTLSGGESFKASLALALSLSEVVQETAGGIQLDTVFIDEGFGTLDQISLESAVECLMALRETGRLVGIISHVQDLKERVRTQLVITPDEGGSHAAFRFG</sequence>
<evidence type="ECO:0000313" key="6">
    <source>
        <dbReference type="EMBL" id="MBS7527485.1"/>
    </source>
</evidence>
<dbReference type="Gene3D" id="3.40.50.300">
    <property type="entry name" value="P-loop containing nucleotide triphosphate hydrolases"/>
    <property type="match status" value="2"/>
</dbReference>
<feature type="coiled-coil region" evidence="4">
    <location>
        <begin position="668"/>
        <end position="768"/>
    </location>
</feature>
<gene>
    <name evidence="6" type="ORF">KHM83_12440</name>
</gene>
<dbReference type="PANTHER" id="PTHR32114:SF2">
    <property type="entry name" value="ABC TRANSPORTER ABCH.3"/>
    <property type="match status" value="1"/>
</dbReference>
<dbReference type="Proteomes" id="UP000746471">
    <property type="component" value="Unassembled WGS sequence"/>
</dbReference>
<dbReference type="SUPFAM" id="SSF52540">
    <property type="entry name" value="P-loop containing nucleoside triphosphate hydrolases"/>
    <property type="match status" value="2"/>
</dbReference>
<evidence type="ECO:0000313" key="7">
    <source>
        <dbReference type="Proteomes" id="UP000746471"/>
    </source>
</evidence>
<dbReference type="PANTHER" id="PTHR32114">
    <property type="entry name" value="ABC TRANSPORTER ABCH.3"/>
    <property type="match status" value="1"/>
</dbReference>
<evidence type="ECO:0000256" key="1">
    <source>
        <dbReference type="ARBA" id="ARBA00006930"/>
    </source>
</evidence>
<organism evidence="6 7">
    <name type="scientific">Fusibacter paucivorans</name>
    <dbReference type="NCBI Taxonomy" id="76009"/>
    <lineage>
        <taxon>Bacteria</taxon>
        <taxon>Bacillati</taxon>
        <taxon>Bacillota</taxon>
        <taxon>Clostridia</taxon>
        <taxon>Eubacteriales</taxon>
        <taxon>Eubacteriales Family XII. Incertae Sedis</taxon>
        <taxon>Fusibacter</taxon>
    </lineage>
</organism>
<evidence type="ECO:0000259" key="5">
    <source>
        <dbReference type="Pfam" id="PF13476"/>
    </source>
</evidence>